<organism evidence="1 2">
    <name type="scientific">Candidatus Sulfuritelmatomonas gaucii</name>
    <dbReference type="NCBI Taxonomy" id="2043161"/>
    <lineage>
        <taxon>Bacteria</taxon>
        <taxon>Pseudomonadati</taxon>
        <taxon>Acidobacteriota</taxon>
        <taxon>Terriglobia</taxon>
        <taxon>Terriglobales</taxon>
        <taxon>Acidobacteriaceae</taxon>
        <taxon>Candidatus Sulfuritelmatomonas</taxon>
    </lineage>
</organism>
<dbReference type="OrthoDB" id="118065at2"/>
<sequence length="171" mass="19455">MLLVLQIAVVVAVAFYLARWRRNVQRHNSQSWEALLAKLRPEWSARELSDHFLWQEGLSATPEDAWQRMEGPKGLWVMYQNARVMLEMADFAAKHCEGVDRLLVETLHSDAMQIRVCVLTALTQYAFTQASEGVRVNAFRAAAMYTGMAARMTQLLQEYAATMVPDFVAAM</sequence>
<proteinExistence type="predicted"/>
<gene>
    <name evidence="1" type="ORF">SBA5_250043</name>
</gene>
<dbReference type="Proteomes" id="UP000239735">
    <property type="component" value="Unassembled WGS sequence"/>
</dbReference>
<name>A0A2N9L9I3_9BACT</name>
<evidence type="ECO:0000313" key="1">
    <source>
        <dbReference type="EMBL" id="SPE19813.1"/>
    </source>
</evidence>
<accession>A0A2N9L9I3</accession>
<dbReference type="EMBL" id="OKRB01000081">
    <property type="protein sequence ID" value="SPE19813.1"/>
    <property type="molecule type" value="Genomic_DNA"/>
</dbReference>
<evidence type="ECO:0000313" key="2">
    <source>
        <dbReference type="Proteomes" id="UP000239735"/>
    </source>
</evidence>
<protein>
    <submittedName>
        <fullName evidence="1">Uncharacterized protein</fullName>
    </submittedName>
</protein>
<dbReference type="AlphaFoldDB" id="A0A2N9L9I3"/>
<reference evidence="2" key="1">
    <citation type="submission" date="2018-02" db="EMBL/GenBank/DDBJ databases">
        <authorList>
            <person name="Hausmann B."/>
        </authorList>
    </citation>
    <scope>NUCLEOTIDE SEQUENCE [LARGE SCALE GENOMIC DNA]</scope>
    <source>
        <strain evidence="2">Peat soil MAG SbA5</strain>
    </source>
</reference>